<dbReference type="Proteomes" id="UP000000539">
    <property type="component" value="Chromosome 31"/>
</dbReference>
<dbReference type="SMART" id="SM00409">
    <property type="entry name" value="IG"/>
    <property type="match status" value="1"/>
</dbReference>
<keyword evidence="6" id="KW-1185">Reference proteome</keyword>
<dbReference type="InterPro" id="IPR036179">
    <property type="entry name" value="Ig-like_dom_sf"/>
</dbReference>
<dbReference type="InterPro" id="IPR007110">
    <property type="entry name" value="Ig-like_dom"/>
</dbReference>
<feature type="domain" description="Ig-like" evidence="4">
    <location>
        <begin position="89"/>
        <end position="168"/>
    </location>
</feature>
<reference evidence="5" key="2">
    <citation type="submission" date="2025-08" db="UniProtKB">
        <authorList>
            <consortium name="Ensembl"/>
        </authorList>
    </citation>
    <scope>IDENTIFICATION</scope>
    <source>
        <strain evidence="5">broiler</strain>
    </source>
</reference>
<evidence type="ECO:0000256" key="3">
    <source>
        <dbReference type="ARBA" id="ARBA00023319"/>
    </source>
</evidence>
<dbReference type="PROSITE" id="PS50835">
    <property type="entry name" value="IG_LIKE"/>
    <property type="match status" value="1"/>
</dbReference>
<dbReference type="PANTHER" id="PTHR11738">
    <property type="entry name" value="MHC CLASS I NK CELL RECEPTOR"/>
    <property type="match status" value="1"/>
</dbReference>
<keyword evidence="2" id="KW-1015">Disulfide bond</keyword>
<reference evidence="5" key="3">
    <citation type="submission" date="2025-09" db="UniProtKB">
        <authorList>
            <consortium name="Ensembl"/>
        </authorList>
    </citation>
    <scope>IDENTIFICATION</scope>
    <source>
        <strain evidence="5">broiler</strain>
    </source>
</reference>
<dbReference type="GO" id="GO:0002764">
    <property type="term" value="P:immune response-regulating signaling pathway"/>
    <property type="evidence" value="ECO:0000318"/>
    <property type="project" value="GO_Central"/>
</dbReference>
<evidence type="ECO:0000313" key="5">
    <source>
        <dbReference type="Ensembl" id="ENSGALP00010007382.1"/>
    </source>
</evidence>
<evidence type="ECO:0000256" key="1">
    <source>
        <dbReference type="ARBA" id="ARBA00022729"/>
    </source>
</evidence>
<name>A0A8V0XGV9_CHICK</name>
<evidence type="ECO:0000313" key="6">
    <source>
        <dbReference type="Proteomes" id="UP000000539"/>
    </source>
</evidence>
<dbReference type="InterPro" id="IPR050412">
    <property type="entry name" value="Ig-like_Receptors_ImmuneReg"/>
</dbReference>
<dbReference type="GeneTree" id="ENSGT01100000263478"/>
<dbReference type="InterPro" id="IPR013783">
    <property type="entry name" value="Ig-like_fold"/>
</dbReference>
<proteinExistence type="predicted"/>
<dbReference type="InterPro" id="IPR003599">
    <property type="entry name" value="Ig_sub"/>
</dbReference>
<dbReference type="Ensembl" id="ENSGALT00010012819.1">
    <property type="protein sequence ID" value="ENSGALP00010007382.1"/>
    <property type="gene ID" value="ENSGALG00010005390.1"/>
</dbReference>
<accession>A0A8V0XGV9</accession>
<sequence>MGGESWGAHFWEHSTDVRGGEQRDTVTLRCHLPKPAAWVELYQDGLLRSYKDMDKHQGYGASRWAWAFSTGPGPISVISLHSDHRYSPPNISISHEKTVEVGTNVTIQCCNQGYGGIIFLHKDGHSAPLQHQDPHGGGTATFTLFGVTPADSGTYRCSYHPKASLFVSSPLGDSVTLEVTPTLAPPGRYTRPPFACPQCCPWVAVNHQVSTIGSTEGCLSIPSDVPCPHPISYKSIMYPLPPLPDPINYLVPVILCICVHHLQIHYKSTQALPASSCVPFLFSQVQQVSNPLHPP</sequence>
<keyword evidence="3" id="KW-0393">Immunoglobulin domain</keyword>
<reference evidence="5" key="1">
    <citation type="submission" date="2020-11" db="EMBL/GenBank/DDBJ databases">
        <title>Gallus gallus (Chicken) genome, bGalGal1, GRCg7b, maternal haplotype autosomes + Z &amp; W.</title>
        <authorList>
            <person name="Warren W."/>
            <person name="Formenti G."/>
            <person name="Fedrigo O."/>
            <person name="Haase B."/>
            <person name="Mountcastle J."/>
            <person name="Balacco J."/>
            <person name="Tracey A."/>
            <person name="Schneider V."/>
            <person name="Okimoto R."/>
            <person name="Cheng H."/>
            <person name="Hawken R."/>
            <person name="Howe K."/>
            <person name="Jarvis E.D."/>
        </authorList>
    </citation>
    <scope>NUCLEOTIDE SEQUENCE [LARGE SCALE GENOMIC DNA]</scope>
    <source>
        <strain evidence="5">Broiler</strain>
    </source>
</reference>
<dbReference type="Gene3D" id="2.60.40.10">
    <property type="entry name" value="Immunoglobulins"/>
    <property type="match status" value="1"/>
</dbReference>
<organism evidence="5 6">
    <name type="scientific">Gallus gallus</name>
    <name type="common">Chicken</name>
    <dbReference type="NCBI Taxonomy" id="9031"/>
    <lineage>
        <taxon>Eukaryota</taxon>
        <taxon>Metazoa</taxon>
        <taxon>Chordata</taxon>
        <taxon>Craniata</taxon>
        <taxon>Vertebrata</taxon>
        <taxon>Euteleostomi</taxon>
        <taxon>Archelosauria</taxon>
        <taxon>Archosauria</taxon>
        <taxon>Dinosauria</taxon>
        <taxon>Saurischia</taxon>
        <taxon>Theropoda</taxon>
        <taxon>Coelurosauria</taxon>
        <taxon>Aves</taxon>
        <taxon>Neognathae</taxon>
        <taxon>Galloanserae</taxon>
        <taxon>Galliformes</taxon>
        <taxon>Phasianidae</taxon>
        <taxon>Phasianinae</taxon>
        <taxon>Gallus</taxon>
    </lineage>
</organism>
<dbReference type="FunFam" id="2.60.40.10:FF:000049">
    <property type="entry name" value="Leukocyte immunoglobulin-like receptor subfamily B member 1"/>
    <property type="match status" value="1"/>
</dbReference>
<protein>
    <recommendedName>
        <fullName evidence="4">Ig-like domain-containing protein</fullName>
    </recommendedName>
</protein>
<keyword evidence="1" id="KW-0732">Signal</keyword>
<evidence type="ECO:0000259" key="4">
    <source>
        <dbReference type="PROSITE" id="PS50835"/>
    </source>
</evidence>
<evidence type="ECO:0000256" key="2">
    <source>
        <dbReference type="ARBA" id="ARBA00023157"/>
    </source>
</evidence>
<dbReference type="Pfam" id="PF13927">
    <property type="entry name" value="Ig_3"/>
    <property type="match status" value="1"/>
</dbReference>
<dbReference type="AlphaFoldDB" id="A0A8V0XGV9"/>
<dbReference type="PANTHER" id="PTHR11738:SF186">
    <property type="entry name" value="OSTEOCLAST-ASSOCIATED IMMUNOGLOBULIN-LIKE RECEPTOR"/>
    <property type="match status" value="1"/>
</dbReference>
<dbReference type="SUPFAM" id="SSF48726">
    <property type="entry name" value="Immunoglobulin"/>
    <property type="match status" value="1"/>
</dbReference>